<evidence type="ECO:0008006" key="3">
    <source>
        <dbReference type="Google" id="ProtNLM"/>
    </source>
</evidence>
<sequence>WTVPIEEDVITVGDIPSEEDRGTDRDKNTLILVDPAEDARYALTIPNVRPGRWHASKLSRDGTNGECQLLHESIVDDPMYAFTPGLKPLYGLDMPADATSESVFDRVIEGGVNGAGWKQFHRGVGAETARDGFFIKSMFEKKKEYIDITGLSEGNLGRFVCKGEFGDVDYDTIKHMEDGSVPGGWFCQSGWGDGCYPAFLVRDDDGNAIAIRIIFIAEHGEEEA</sequence>
<feature type="non-terminal residue" evidence="1">
    <location>
        <position position="1"/>
    </location>
</feature>
<name>A0ABQ5KWD6_9EUKA</name>
<reference evidence="1" key="1">
    <citation type="submission" date="2022-03" db="EMBL/GenBank/DDBJ databases">
        <title>Draft genome sequence of Aduncisulcus paluster, a free-living microaerophilic Fornicata.</title>
        <authorList>
            <person name="Yuyama I."/>
            <person name="Kume K."/>
            <person name="Tamura T."/>
            <person name="Inagaki Y."/>
            <person name="Hashimoto T."/>
        </authorList>
    </citation>
    <scope>NUCLEOTIDE SEQUENCE</scope>
    <source>
        <strain evidence="1">NY0171</strain>
    </source>
</reference>
<proteinExistence type="predicted"/>
<dbReference type="EMBL" id="BQXS01011297">
    <property type="protein sequence ID" value="GKT36767.1"/>
    <property type="molecule type" value="Genomic_DNA"/>
</dbReference>
<evidence type="ECO:0000313" key="1">
    <source>
        <dbReference type="EMBL" id="GKT36767.1"/>
    </source>
</evidence>
<evidence type="ECO:0000313" key="2">
    <source>
        <dbReference type="Proteomes" id="UP001057375"/>
    </source>
</evidence>
<organism evidence="1 2">
    <name type="scientific">Aduncisulcus paluster</name>
    <dbReference type="NCBI Taxonomy" id="2918883"/>
    <lineage>
        <taxon>Eukaryota</taxon>
        <taxon>Metamonada</taxon>
        <taxon>Carpediemonas-like organisms</taxon>
        <taxon>Aduncisulcus</taxon>
    </lineage>
</organism>
<dbReference type="Proteomes" id="UP001057375">
    <property type="component" value="Unassembled WGS sequence"/>
</dbReference>
<gene>
    <name evidence="1" type="ORF">ADUPG1_009671</name>
</gene>
<comment type="caution">
    <text evidence="1">The sequence shown here is derived from an EMBL/GenBank/DDBJ whole genome shotgun (WGS) entry which is preliminary data.</text>
</comment>
<accession>A0ABQ5KWD6</accession>
<protein>
    <recommendedName>
        <fullName evidence="3">DUF4241 domain-containing protein</fullName>
    </recommendedName>
</protein>
<keyword evidence="2" id="KW-1185">Reference proteome</keyword>